<dbReference type="KEGG" id="cmp:Cha6605_2640"/>
<dbReference type="Proteomes" id="UP000010366">
    <property type="component" value="Chromosome"/>
</dbReference>
<name>K9UHK1_CHAP6</name>
<dbReference type="PATRIC" id="fig|1173020.3.peg.3013"/>
<dbReference type="EMBL" id="CP003600">
    <property type="protein sequence ID" value="AFY93684.1"/>
    <property type="molecule type" value="Genomic_DNA"/>
</dbReference>
<dbReference type="PROSITE" id="PS51819">
    <property type="entry name" value="VOC"/>
    <property type="match status" value="1"/>
</dbReference>
<evidence type="ECO:0000313" key="3">
    <source>
        <dbReference type="Proteomes" id="UP000010366"/>
    </source>
</evidence>
<keyword evidence="3" id="KW-1185">Reference proteome</keyword>
<dbReference type="InterPro" id="IPR037523">
    <property type="entry name" value="VOC_core"/>
</dbReference>
<dbReference type="AlphaFoldDB" id="K9UHK1"/>
<dbReference type="InterPro" id="IPR029068">
    <property type="entry name" value="Glyas_Bleomycin-R_OHBP_Dase"/>
</dbReference>
<dbReference type="eggNOG" id="COG0346">
    <property type="taxonomic scope" value="Bacteria"/>
</dbReference>
<dbReference type="SUPFAM" id="SSF54593">
    <property type="entry name" value="Glyoxalase/Bleomycin resistance protein/Dihydroxybiphenyl dioxygenase"/>
    <property type="match status" value="1"/>
</dbReference>
<feature type="domain" description="VOC" evidence="1">
    <location>
        <begin position="191"/>
        <end position="346"/>
    </location>
</feature>
<evidence type="ECO:0000259" key="1">
    <source>
        <dbReference type="PROSITE" id="PS51819"/>
    </source>
</evidence>
<dbReference type="STRING" id="1173020.Cha6605_2640"/>
<reference evidence="2 3" key="1">
    <citation type="submission" date="2012-05" db="EMBL/GenBank/DDBJ databases">
        <title>Finished chromosome of genome of Chamaesiphon sp. PCC 6605.</title>
        <authorList>
            <consortium name="US DOE Joint Genome Institute"/>
            <person name="Gugger M."/>
            <person name="Coursin T."/>
            <person name="Rippka R."/>
            <person name="Tandeau De Marsac N."/>
            <person name="Huntemann M."/>
            <person name="Wei C.-L."/>
            <person name="Han J."/>
            <person name="Detter J.C."/>
            <person name="Han C."/>
            <person name="Tapia R."/>
            <person name="Chen A."/>
            <person name="Kyrpides N."/>
            <person name="Mavromatis K."/>
            <person name="Markowitz V."/>
            <person name="Szeto E."/>
            <person name="Ivanova N."/>
            <person name="Pagani I."/>
            <person name="Pati A."/>
            <person name="Goodwin L."/>
            <person name="Nordberg H.P."/>
            <person name="Cantor M.N."/>
            <person name="Hua S.X."/>
            <person name="Woyke T."/>
            <person name="Kerfeld C.A."/>
        </authorList>
    </citation>
    <scope>NUCLEOTIDE SEQUENCE [LARGE SCALE GENOMIC DNA]</scope>
    <source>
        <strain evidence="3">ATCC 27169 / PCC 6605</strain>
    </source>
</reference>
<proteinExistence type="predicted"/>
<evidence type="ECO:0000313" key="2">
    <source>
        <dbReference type="EMBL" id="AFY93684.1"/>
    </source>
</evidence>
<dbReference type="OrthoDB" id="6397100at2"/>
<accession>K9UHK1</accession>
<dbReference type="HOGENOM" id="CLU_069801_0_0_3"/>
<gene>
    <name evidence="2" type="ORF">Cha6605_2640</name>
</gene>
<protein>
    <recommendedName>
        <fullName evidence="1">VOC domain-containing protein</fullName>
    </recommendedName>
</protein>
<sequence length="346" mass="38815">MNQQQISSHAASIGGVYEVCIGVPEPLAAIQYWQQFGYRIDRIGELSAPAAQQLYGVNSGLRSIRLAHQHADCGLIRLMVWDAPTNDGLGLESMKVKGNRWATTLTADVLNIANHAAEAAKADLPIKSTIPHWEIIYHKERASRPFLDPAIGVREMLLIQPLARQVLFQRFGYTMPHYGQINQTAAFQTSQFTHMGMVIQDDSKQTLKFYEEVLGLLRVRDDIETSYESSLAGREIFDLAPGEKFFVTAFDEPRSSPTDFLAARPGRLYIIRFPDSLVLKERFDRAKPGCLGMCLYTYQVNGLNEYLDRLKASQAKNITEIVTNEFGESSLSFIAPDGYVWTLLSS</sequence>
<organism evidence="2 3">
    <name type="scientific">Chamaesiphon minutus (strain ATCC 27169 / PCC 6605)</name>
    <dbReference type="NCBI Taxonomy" id="1173020"/>
    <lineage>
        <taxon>Bacteria</taxon>
        <taxon>Bacillati</taxon>
        <taxon>Cyanobacteriota</taxon>
        <taxon>Cyanophyceae</taxon>
        <taxon>Gomontiellales</taxon>
        <taxon>Chamaesiphonaceae</taxon>
        <taxon>Chamaesiphon</taxon>
    </lineage>
</organism>
<dbReference type="RefSeq" id="WP_015159830.1">
    <property type="nucleotide sequence ID" value="NC_019697.1"/>
</dbReference>
<dbReference type="Gene3D" id="3.10.180.10">
    <property type="entry name" value="2,3-Dihydroxybiphenyl 1,2-Dioxygenase, domain 1"/>
    <property type="match status" value="1"/>
</dbReference>